<keyword evidence="4" id="KW-1185">Reference proteome</keyword>
<dbReference type="SUPFAM" id="SSF51126">
    <property type="entry name" value="Pectin lyase-like"/>
    <property type="match status" value="1"/>
</dbReference>
<evidence type="ECO:0000256" key="1">
    <source>
        <dbReference type="ARBA" id="ARBA00004191"/>
    </source>
</evidence>
<proteinExistence type="predicted"/>
<evidence type="ECO:0000256" key="2">
    <source>
        <dbReference type="ARBA" id="ARBA00022512"/>
    </source>
</evidence>
<evidence type="ECO:0000313" key="3">
    <source>
        <dbReference type="EMBL" id="KAI5316424.1"/>
    </source>
</evidence>
<name>A0AAD4V0V7_PRUDU</name>
<dbReference type="EMBL" id="JAJFAZ020000007">
    <property type="protein sequence ID" value="KAI5316424.1"/>
    <property type="molecule type" value="Genomic_DNA"/>
</dbReference>
<accession>A0AAD4V0V7</accession>
<protein>
    <submittedName>
        <fullName evidence="3">Uncharacterized protein</fullName>
    </submittedName>
</protein>
<dbReference type="Proteomes" id="UP001054821">
    <property type="component" value="Chromosome 7"/>
</dbReference>
<reference evidence="3 4" key="1">
    <citation type="journal article" date="2022" name="G3 (Bethesda)">
        <title>Whole-genome sequence and methylome profiling of the almond [Prunus dulcis (Mill.) D.A. Webb] cultivar 'Nonpareil'.</title>
        <authorList>
            <person name="D'Amico-Willman K.M."/>
            <person name="Ouma W.Z."/>
            <person name="Meulia T."/>
            <person name="Sideli G.M."/>
            <person name="Gradziel T.M."/>
            <person name="Fresnedo-Ramirez J."/>
        </authorList>
    </citation>
    <scope>NUCLEOTIDE SEQUENCE [LARGE SCALE GENOMIC DNA]</scope>
    <source>
        <strain evidence="3">Clone GOH B32 T37-40</strain>
    </source>
</reference>
<keyword evidence="2" id="KW-0134">Cell wall</keyword>
<gene>
    <name evidence="3" type="ORF">L3X38_036131</name>
</gene>
<dbReference type="AlphaFoldDB" id="A0AAD4V0V7"/>
<organism evidence="3 4">
    <name type="scientific">Prunus dulcis</name>
    <name type="common">Almond</name>
    <name type="synonym">Amygdalus dulcis</name>
    <dbReference type="NCBI Taxonomy" id="3755"/>
    <lineage>
        <taxon>Eukaryota</taxon>
        <taxon>Viridiplantae</taxon>
        <taxon>Streptophyta</taxon>
        <taxon>Embryophyta</taxon>
        <taxon>Tracheophyta</taxon>
        <taxon>Spermatophyta</taxon>
        <taxon>Magnoliopsida</taxon>
        <taxon>eudicotyledons</taxon>
        <taxon>Gunneridae</taxon>
        <taxon>Pentapetalae</taxon>
        <taxon>rosids</taxon>
        <taxon>fabids</taxon>
        <taxon>Rosales</taxon>
        <taxon>Rosaceae</taxon>
        <taxon>Amygdaloideae</taxon>
        <taxon>Amygdaleae</taxon>
        <taxon>Prunus</taxon>
    </lineage>
</organism>
<dbReference type="InterPro" id="IPR011050">
    <property type="entry name" value="Pectin_lyase_fold/virulence"/>
</dbReference>
<sequence length="113" mass="12688">MTQAQFSEQQFMKWVRFVGRLKHSVFKTAKNKLFPSYTLHVTKNRAAGDFRTIQDAIDSLPFINLLRVVIKVHAGVYTSGSRWRWVGAERRKCGDSNGTGAAQLGGVVAMVDE</sequence>
<dbReference type="InterPro" id="IPR012334">
    <property type="entry name" value="Pectin_lyas_fold"/>
</dbReference>
<evidence type="ECO:0000313" key="4">
    <source>
        <dbReference type="Proteomes" id="UP001054821"/>
    </source>
</evidence>
<comment type="caution">
    <text evidence="3">The sequence shown here is derived from an EMBL/GenBank/DDBJ whole genome shotgun (WGS) entry which is preliminary data.</text>
</comment>
<comment type="subcellular location">
    <subcellularLocation>
        <location evidence="1">Secreted</location>
        <location evidence="1">Cell wall</location>
    </subcellularLocation>
</comment>
<dbReference type="Gene3D" id="2.160.20.10">
    <property type="entry name" value="Single-stranded right-handed beta-helix, Pectin lyase-like"/>
    <property type="match status" value="1"/>
</dbReference>
<keyword evidence="2" id="KW-0964">Secreted</keyword>